<evidence type="ECO:0000256" key="1">
    <source>
        <dbReference type="ARBA" id="ARBA00006010"/>
    </source>
</evidence>
<proteinExistence type="inferred from homology"/>
<dbReference type="Pfam" id="PF04885">
    <property type="entry name" value="Stig1"/>
    <property type="match status" value="1"/>
</dbReference>
<keyword evidence="5" id="KW-1185">Reference proteome</keyword>
<feature type="signal peptide" evidence="3">
    <location>
        <begin position="1"/>
        <end position="22"/>
    </location>
</feature>
<name>A0ABR2D0D4_9ROSI</name>
<comment type="similarity">
    <text evidence="1">Belongs to the STIG1 family.</text>
</comment>
<dbReference type="InterPro" id="IPR006969">
    <property type="entry name" value="Stig-like"/>
</dbReference>
<comment type="caution">
    <text evidence="4">The sequence shown here is derived from an EMBL/GenBank/DDBJ whole genome shotgun (WGS) entry which is preliminary data.</text>
</comment>
<keyword evidence="2 3" id="KW-0732">Signal</keyword>
<evidence type="ECO:0000256" key="3">
    <source>
        <dbReference type="SAM" id="SignalP"/>
    </source>
</evidence>
<dbReference type="PANTHER" id="PTHR33227">
    <property type="entry name" value="STIGMA-SPECIFIC STIG1-LIKE PROTEIN 3"/>
    <property type="match status" value="1"/>
</dbReference>
<gene>
    <name evidence="4" type="ORF">V6N12_054421</name>
</gene>
<evidence type="ECO:0000313" key="4">
    <source>
        <dbReference type="EMBL" id="KAK8527197.1"/>
    </source>
</evidence>
<dbReference type="PANTHER" id="PTHR33227:SF18">
    <property type="entry name" value="STIGMA-SPECIFIC STIG1-LIKE PROTEIN 3"/>
    <property type="match status" value="1"/>
</dbReference>
<evidence type="ECO:0008006" key="6">
    <source>
        <dbReference type="Google" id="ProtNLM"/>
    </source>
</evidence>
<accession>A0ABR2D0D4</accession>
<dbReference type="EMBL" id="JBBPBM010000038">
    <property type="protein sequence ID" value="KAK8527197.1"/>
    <property type="molecule type" value="Genomic_DNA"/>
</dbReference>
<dbReference type="Proteomes" id="UP001472677">
    <property type="component" value="Unassembled WGS sequence"/>
</dbReference>
<evidence type="ECO:0000313" key="5">
    <source>
        <dbReference type="Proteomes" id="UP001472677"/>
    </source>
</evidence>
<reference evidence="4 5" key="1">
    <citation type="journal article" date="2024" name="G3 (Bethesda)">
        <title>Genome assembly of Hibiscus sabdariffa L. provides insights into metabolisms of medicinal natural products.</title>
        <authorList>
            <person name="Kim T."/>
        </authorList>
    </citation>
    <scope>NUCLEOTIDE SEQUENCE [LARGE SCALE GENOMIC DNA]</scope>
    <source>
        <strain evidence="4">TK-2024</strain>
        <tissue evidence="4">Old leaves</tissue>
    </source>
</reference>
<sequence length="153" mass="16687">MELTKMIVTIAIMIALATETIGVDTERNPILVSSTTPPEAAPPLLPKPSGFKRVSRFLQQGVGNPRGAADHCNKDEEVCYIQDGVASTCCNNKCVFLATDNHNCGACKRKCKFTQVCCRGECVETAFDKRHCGACNHRCNPGEYCVYGMCNYA</sequence>
<protein>
    <recommendedName>
        <fullName evidence="6">Stigma-specific Stig1 family protein</fullName>
    </recommendedName>
</protein>
<feature type="chain" id="PRO_5045363400" description="Stigma-specific Stig1 family protein" evidence="3">
    <location>
        <begin position="23"/>
        <end position="153"/>
    </location>
</feature>
<organism evidence="4 5">
    <name type="scientific">Hibiscus sabdariffa</name>
    <name type="common">roselle</name>
    <dbReference type="NCBI Taxonomy" id="183260"/>
    <lineage>
        <taxon>Eukaryota</taxon>
        <taxon>Viridiplantae</taxon>
        <taxon>Streptophyta</taxon>
        <taxon>Embryophyta</taxon>
        <taxon>Tracheophyta</taxon>
        <taxon>Spermatophyta</taxon>
        <taxon>Magnoliopsida</taxon>
        <taxon>eudicotyledons</taxon>
        <taxon>Gunneridae</taxon>
        <taxon>Pentapetalae</taxon>
        <taxon>rosids</taxon>
        <taxon>malvids</taxon>
        <taxon>Malvales</taxon>
        <taxon>Malvaceae</taxon>
        <taxon>Malvoideae</taxon>
        <taxon>Hibiscus</taxon>
    </lineage>
</organism>
<evidence type="ECO:0000256" key="2">
    <source>
        <dbReference type="ARBA" id="ARBA00022729"/>
    </source>
</evidence>